<comment type="subcellular location">
    <subcellularLocation>
        <location evidence="1">Mitochondrion</location>
    </subcellularLocation>
</comment>
<keyword evidence="5" id="KW-0687">Ribonucleoprotein</keyword>
<dbReference type="Proteomes" id="UP001159405">
    <property type="component" value="Unassembled WGS sequence"/>
</dbReference>
<protein>
    <recommendedName>
        <fullName evidence="7">Large ribosomal subunit protein mL37</fullName>
    </recommendedName>
    <alternativeName>
        <fullName evidence="8">39S ribosomal protein L37, mitochondrial</fullName>
    </alternativeName>
</protein>
<keyword evidence="4" id="KW-0496">Mitochondrion</keyword>
<gene>
    <name evidence="9" type="ORF">PLOB_00001671</name>
</gene>
<evidence type="ECO:0000256" key="7">
    <source>
        <dbReference type="ARBA" id="ARBA00039442"/>
    </source>
</evidence>
<accession>A0ABN8Q2U9</accession>
<sequence>MAANLLEKRMASKLLFIRHTTRLIRRKFCAVAVQEEKEGYQTGIPLIIAPHVIRRAFIVHPSTKEVNASLKYQWFTKTKLYEGLPSSLSDVDRYFSVEEYEVVKEPFRNSVLQNYGFRKEATNDRKNERSQELLKLGVLQDLLRFGWSFADRYPHLNDCFLDFEPKIKIHWVRHHNFYQLEHKRPKPAYIIRAKEPAALFEPDIERTSLEDLPGPFDNYSLGVYRHPIVHLQNNPGFQNTALNKYPYNHMLFLTNTFNLTYEQQQAFGIMSMFSSLVSLAMNDGVRMGQHLEKPLVTKCAITDGIQFTFMCYQLNTLSFQEDTGIKNCAWSSPSMTLFTKQEKTAARLWSVLYESLGRTDEVAGFNDECFKTFLAFLCQN</sequence>
<dbReference type="Pfam" id="PF07147">
    <property type="entry name" value="PDCD9"/>
    <property type="match status" value="2"/>
</dbReference>
<proteinExistence type="inferred from homology"/>
<keyword evidence="2" id="KW-0809">Transit peptide</keyword>
<evidence type="ECO:0000256" key="3">
    <source>
        <dbReference type="ARBA" id="ARBA00022980"/>
    </source>
</evidence>
<dbReference type="InterPro" id="IPR052482">
    <property type="entry name" value="mtLSU_mL37"/>
</dbReference>
<reference evidence="9 10" key="1">
    <citation type="submission" date="2022-05" db="EMBL/GenBank/DDBJ databases">
        <authorList>
            <consortium name="Genoscope - CEA"/>
            <person name="William W."/>
        </authorList>
    </citation>
    <scope>NUCLEOTIDE SEQUENCE [LARGE SCALE GENOMIC DNA]</scope>
</reference>
<comment type="similarity">
    <text evidence="6">Belongs to the mitochondrion-specific ribosomal protein mL37 family.</text>
</comment>
<dbReference type="PANTHER" id="PTHR15889">
    <property type="entry name" value="MITOCHONDRIAL RIBOSOMAL PROTEIN L37"/>
    <property type="match status" value="1"/>
</dbReference>
<evidence type="ECO:0000256" key="1">
    <source>
        <dbReference type="ARBA" id="ARBA00004173"/>
    </source>
</evidence>
<evidence type="ECO:0000256" key="2">
    <source>
        <dbReference type="ARBA" id="ARBA00022946"/>
    </source>
</evidence>
<evidence type="ECO:0000256" key="6">
    <source>
        <dbReference type="ARBA" id="ARBA00037985"/>
    </source>
</evidence>
<dbReference type="PANTHER" id="PTHR15889:SF2">
    <property type="entry name" value="LARGE RIBOSOMAL SUBUNIT PROTEIN ML37"/>
    <property type="match status" value="1"/>
</dbReference>
<evidence type="ECO:0000313" key="10">
    <source>
        <dbReference type="Proteomes" id="UP001159405"/>
    </source>
</evidence>
<keyword evidence="10" id="KW-1185">Reference proteome</keyword>
<comment type="caution">
    <text evidence="9">The sequence shown here is derived from an EMBL/GenBank/DDBJ whole genome shotgun (WGS) entry which is preliminary data.</text>
</comment>
<keyword evidence="3" id="KW-0689">Ribosomal protein</keyword>
<dbReference type="InterPro" id="IPR010793">
    <property type="entry name" value="Ribosomal_mL37/mL65"/>
</dbReference>
<evidence type="ECO:0000313" key="9">
    <source>
        <dbReference type="EMBL" id="CAH3156097.1"/>
    </source>
</evidence>
<evidence type="ECO:0000256" key="5">
    <source>
        <dbReference type="ARBA" id="ARBA00023274"/>
    </source>
</evidence>
<dbReference type="EMBL" id="CALNXK010000103">
    <property type="protein sequence ID" value="CAH3156097.1"/>
    <property type="molecule type" value="Genomic_DNA"/>
</dbReference>
<evidence type="ECO:0000256" key="4">
    <source>
        <dbReference type="ARBA" id="ARBA00023128"/>
    </source>
</evidence>
<organism evidence="9 10">
    <name type="scientific">Porites lobata</name>
    <dbReference type="NCBI Taxonomy" id="104759"/>
    <lineage>
        <taxon>Eukaryota</taxon>
        <taxon>Metazoa</taxon>
        <taxon>Cnidaria</taxon>
        <taxon>Anthozoa</taxon>
        <taxon>Hexacorallia</taxon>
        <taxon>Scleractinia</taxon>
        <taxon>Fungiina</taxon>
        <taxon>Poritidae</taxon>
        <taxon>Porites</taxon>
    </lineage>
</organism>
<evidence type="ECO:0000256" key="8">
    <source>
        <dbReference type="ARBA" id="ARBA00041617"/>
    </source>
</evidence>
<name>A0ABN8Q2U9_9CNID</name>